<protein>
    <recommendedName>
        <fullName evidence="3">DUF4283 domain-containing protein</fullName>
    </recommendedName>
</protein>
<dbReference type="OrthoDB" id="10428727at2759"/>
<evidence type="ECO:0008006" key="3">
    <source>
        <dbReference type="Google" id="ProtNLM"/>
    </source>
</evidence>
<evidence type="ECO:0000313" key="1">
    <source>
        <dbReference type="EMBL" id="KAH1106687.1"/>
    </source>
</evidence>
<reference evidence="1 2" key="1">
    <citation type="journal article" date="2021" name="Plant Biotechnol. J.">
        <title>Multi-omics assisted identification of the key and species-specific regulatory components of drought-tolerant mechanisms in Gossypium stocksii.</title>
        <authorList>
            <person name="Yu D."/>
            <person name="Ke L."/>
            <person name="Zhang D."/>
            <person name="Wu Y."/>
            <person name="Sun Y."/>
            <person name="Mei J."/>
            <person name="Sun J."/>
            <person name="Sun Y."/>
        </authorList>
    </citation>
    <scope>NUCLEOTIDE SEQUENCE [LARGE SCALE GENOMIC DNA]</scope>
    <source>
        <strain evidence="2">cv. E1</strain>
        <tissue evidence="1">Leaf</tissue>
    </source>
</reference>
<dbReference type="EMBL" id="JAIQCV010000004">
    <property type="protein sequence ID" value="KAH1106687.1"/>
    <property type="molecule type" value="Genomic_DNA"/>
</dbReference>
<gene>
    <name evidence="1" type="ORF">J1N35_010455</name>
</gene>
<dbReference type="Proteomes" id="UP000828251">
    <property type="component" value="Unassembled WGS sequence"/>
</dbReference>
<organism evidence="1 2">
    <name type="scientific">Gossypium stocksii</name>
    <dbReference type="NCBI Taxonomy" id="47602"/>
    <lineage>
        <taxon>Eukaryota</taxon>
        <taxon>Viridiplantae</taxon>
        <taxon>Streptophyta</taxon>
        <taxon>Embryophyta</taxon>
        <taxon>Tracheophyta</taxon>
        <taxon>Spermatophyta</taxon>
        <taxon>Magnoliopsida</taxon>
        <taxon>eudicotyledons</taxon>
        <taxon>Gunneridae</taxon>
        <taxon>Pentapetalae</taxon>
        <taxon>rosids</taxon>
        <taxon>malvids</taxon>
        <taxon>Malvales</taxon>
        <taxon>Malvaceae</taxon>
        <taxon>Malvoideae</taxon>
        <taxon>Gossypium</taxon>
    </lineage>
</organism>
<keyword evidence="2" id="KW-1185">Reference proteome</keyword>
<name>A0A9D3W112_9ROSI</name>
<proteinExistence type="predicted"/>
<comment type="caution">
    <text evidence="1">The sequence shown here is derived from an EMBL/GenBank/DDBJ whole genome shotgun (WGS) entry which is preliminary data.</text>
</comment>
<evidence type="ECO:0000313" key="2">
    <source>
        <dbReference type="Proteomes" id="UP000828251"/>
    </source>
</evidence>
<dbReference type="AlphaFoldDB" id="A0A9D3W112"/>
<accession>A0A9D3W112</accession>
<sequence>MAVMLLAMDYDNDMADLFLDDREECLLVQKETGLHSMVTEMDLERVINGAPWTFNNHLMVFYRLEKGEDTVKGSVRCEEAFEKKEEDCICIWKPYLR</sequence>